<reference evidence="3 4" key="1">
    <citation type="submission" date="2021-06" db="EMBL/GenBank/DDBJ databases">
        <title>Actinoplanes lichenicola sp. nov., and Actinoplanes ovalisporus sp. nov., isolated from lichen in Thailand.</title>
        <authorList>
            <person name="Saeng-In P."/>
            <person name="Kanchanasin P."/>
            <person name="Yuki M."/>
            <person name="Kudo T."/>
            <person name="Ohkuma M."/>
            <person name="Phongsopitanun W."/>
            <person name="Tanasupawat S."/>
        </authorList>
    </citation>
    <scope>NUCLEOTIDE SEQUENCE [LARGE SCALE GENOMIC DNA]</scope>
    <source>
        <strain evidence="3 4">NBRC 110975</strain>
    </source>
</reference>
<dbReference type="EMBL" id="JAHKKG010000008">
    <property type="protein sequence ID" value="MBU2667059.1"/>
    <property type="molecule type" value="Genomic_DNA"/>
</dbReference>
<accession>A0ABS5YUC8</accession>
<evidence type="ECO:0000313" key="4">
    <source>
        <dbReference type="Proteomes" id="UP001519654"/>
    </source>
</evidence>
<comment type="caution">
    <text evidence="3">The sequence shown here is derived from an EMBL/GenBank/DDBJ whole genome shotgun (WGS) entry which is preliminary data.</text>
</comment>
<protein>
    <recommendedName>
        <fullName evidence="5">Secreted protein</fullName>
    </recommendedName>
</protein>
<dbReference type="RefSeq" id="WP_215791310.1">
    <property type="nucleotide sequence ID" value="NZ_JAHKKG010000008.1"/>
</dbReference>
<name>A0ABS5YUC8_9ACTN</name>
<keyword evidence="2" id="KW-0732">Signal</keyword>
<dbReference type="Proteomes" id="UP001519654">
    <property type="component" value="Unassembled WGS sequence"/>
</dbReference>
<evidence type="ECO:0008006" key="5">
    <source>
        <dbReference type="Google" id="ProtNLM"/>
    </source>
</evidence>
<organism evidence="3 4">
    <name type="scientific">Paractinoplanes bogorensis</name>
    <dbReference type="NCBI Taxonomy" id="1610840"/>
    <lineage>
        <taxon>Bacteria</taxon>
        <taxon>Bacillati</taxon>
        <taxon>Actinomycetota</taxon>
        <taxon>Actinomycetes</taxon>
        <taxon>Micromonosporales</taxon>
        <taxon>Micromonosporaceae</taxon>
        <taxon>Paractinoplanes</taxon>
    </lineage>
</organism>
<evidence type="ECO:0000256" key="1">
    <source>
        <dbReference type="SAM" id="MobiDB-lite"/>
    </source>
</evidence>
<keyword evidence="4" id="KW-1185">Reference proteome</keyword>
<proteinExistence type="predicted"/>
<evidence type="ECO:0000313" key="3">
    <source>
        <dbReference type="EMBL" id="MBU2667059.1"/>
    </source>
</evidence>
<feature type="signal peptide" evidence="2">
    <location>
        <begin position="1"/>
        <end position="21"/>
    </location>
</feature>
<sequence length="68" mass="6763">MKKVSLLVAGAVIALGLPVTAVTTGLAAVGTVQIVDQHTHMLAAPAPAPGEVDENETAVEPTEVSGAF</sequence>
<gene>
    <name evidence="3" type="ORF">KOI35_26450</name>
</gene>
<feature type="chain" id="PRO_5047133566" description="Secreted protein" evidence="2">
    <location>
        <begin position="22"/>
        <end position="68"/>
    </location>
</feature>
<evidence type="ECO:0000256" key="2">
    <source>
        <dbReference type="SAM" id="SignalP"/>
    </source>
</evidence>
<feature type="region of interest" description="Disordered" evidence="1">
    <location>
        <begin position="45"/>
        <end position="68"/>
    </location>
</feature>